<organism evidence="6">
    <name type="scientific">Streptomyces haneummycinicus</name>
    <dbReference type="NCBI Taxonomy" id="3074435"/>
    <lineage>
        <taxon>Bacteria</taxon>
        <taxon>Bacillati</taxon>
        <taxon>Actinomycetota</taxon>
        <taxon>Actinomycetes</taxon>
        <taxon>Kitasatosporales</taxon>
        <taxon>Streptomycetaceae</taxon>
        <taxon>Streptomyces</taxon>
    </lineage>
</organism>
<sequence>MARQGGLAADGRAKAYADAADGTGWAEGAGLLVLERLSDARANGHLVLAVIKGSAINQDGASNGLTAPNGPSQQGVIREALSAAGVSATQLDLVEGHGTGTTLGDLIEAQALLATYGQGRPEDRPVWLGSLKSNIGHAQAAAGVGGIIKMVMAMRHETMPRTLHVDRPSTHVDWTAGNVRLLTEARPWPRGEQPRRAAVSAFGVSGTNAHLVLEEPPAADPETEPETGLEADPAAEPWPAGVPLPWLVSARSADALRAQADRLGSYAAERTDLALLHLTHSSRPPAPRWNTARSSSPPTARRPWPRSPLSPSASPAPRPCAARWRRA</sequence>
<reference evidence="6" key="1">
    <citation type="submission" date="2024-06" db="EMBL/GenBank/DDBJ databases">
        <authorList>
            <consortium name="consrtm"/>
            <person name="Uemura M."/>
            <person name="Terahara T."/>
        </authorList>
    </citation>
    <scope>NUCLEOTIDE SEQUENCE</scope>
    <source>
        <strain evidence="6">KM77-8</strain>
    </source>
</reference>
<dbReference type="CDD" id="cd00833">
    <property type="entry name" value="PKS"/>
    <property type="match status" value="1"/>
</dbReference>
<dbReference type="GO" id="GO:0006633">
    <property type="term" value="P:fatty acid biosynthetic process"/>
    <property type="evidence" value="ECO:0007669"/>
    <property type="project" value="TreeGrafter"/>
</dbReference>
<evidence type="ECO:0000313" key="6">
    <source>
        <dbReference type="EMBL" id="BFO16892.1"/>
    </source>
</evidence>
<dbReference type="Pfam" id="PF16197">
    <property type="entry name" value="KAsynt_C_assoc"/>
    <property type="match status" value="1"/>
</dbReference>
<gene>
    <name evidence="6" type="ORF">SHKM778_32800</name>
</gene>
<keyword evidence="1 3" id="KW-0808">Transferase</keyword>
<dbReference type="InterPro" id="IPR020841">
    <property type="entry name" value="PKS_Beta-ketoAc_synthase_dom"/>
</dbReference>
<dbReference type="Gene3D" id="3.40.47.10">
    <property type="match status" value="1"/>
</dbReference>
<feature type="domain" description="Ketosynthase family 3 (KS3)" evidence="5">
    <location>
        <begin position="1"/>
        <end position="215"/>
    </location>
</feature>
<feature type="region of interest" description="Disordered" evidence="4">
    <location>
        <begin position="216"/>
        <end position="237"/>
    </location>
</feature>
<proteinExistence type="inferred from homology"/>
<evidence type="ECO:0000256" key="1">
    <source>
        <dbReference type="ARBA" id="ARBA00022679"/>
    </source>
</evidence>
<reference evidence="6" key="2">
    <citation type="submission" date="2024-07" db="EMBL/GenBank/DDBJ databases">
        <title>Streptomyces haneummycinica sp. nov., a new antibiotic-producing actinobacterium isolated from marine sediment.</title>
        <authorList>
            <person name="Uemura M."/>
            <person name="Hamada M."/>
            <person name="Hirano S."/>
            <person name="Kobayashi K."/>
            <person name="Ohshiro T."/>
            <person name="Kobayashi T."/>
            <person name="Terahara T."/>
        </authorList>
    </citation>
    <scope>NUCLEOTIDE SEQUENCE</scope>
    <source>
        <strain evidence="6">KM77-8</strain>
    </source>
</reference>
<dbReference type="PANTHER" id="PTHR43775:SF51">
    <property type="entry name" value="INACTIVE PHENOLPHTHIOCEROL SYNTHESIS POLYKETIDE SYNTHASE TYPE I PKS1-RELATED"/>
    <property type="match status" value="1"/>
</dbReference>
<dbReference type="EMBL" id="AP035768">
    <property type="protein sequence ID" value="BFO16892.1"/>
    <property type="molecule type" value="Genomic_DNA"/>
</dbReference>
<protein>
    <recommendedName>
        <fullName evidence="5">Ketosynthase family 3 (KS3) domain-containing protein</fullName>
    </recommendedName>
</protein>
<name>A0AAT9HI98_9ACTN</name>
<dbReference type="Pfam" id="PF02801">
    <property type="entry name" value="Ketoacyl-synt_C"/>
    <property type="match status" value="1"/>
</dbReference>
<comment type="similarity">
    <text evidence="3">Belongs to the thiolase-like superfamily. Beta-ketoacyl-ACP synthases family.</text>
</comment>
<dbReference type="SUPFAM" id="SSF53901">
    <property type="entry name" value="Thiolase-like"/>
    <property type="match status" value="1"/>
</dbReference>
<accession>A0AAT9HI98</accession>
<feature type="compositionally biased region" description="Low complexity" evidence="4">
    <location>
        <begin position="307"/>
        <end position="327"/>
    </location>
</feature>
<dbReference type="SMART" id="SM00825">
    <property type="entry name" value="PKS_KS"/>
    <property type="match status" value="1"/>
</dbReference>
<dbReference type="InterPro" id="IPR032821">
    <property type="entry name" value="PKS_assoc"/>
</dbReference>
<evidence type="ECO:0000259" key="5">
    <source>
        <dbReference type="PROSITE" id="PS52004"/>
    </source>
</evidence>
<dbReference type="InterPro" id="IPR016039">
    <property type="entry name" value="Thiolase-like"/>
</dbReference>
<dbReference type="InterPro" id="IPR014030">
    <property type="entry name" value="Ketoacyl_synth_N"/>
</dbReference>
<dbReference type="GO" id="GO:0004312">
    <property type="term" value="F:fatty acid synthase activity"/>
    <property type="evidence" value="ECO:0007669"/>
    <property type="project" value="TreeGrafter"/>
</dbReference>
<evidence type="ECO:0000256" key="3">
    <source>
        <dbReference type="RuleBase" id="RU003694"/>
    </source>
</evidence>
<dbReference type="PANTHER" id="PTHR43775">
    <property type="entry name" value="FATTY ACID SYNTHASE"/>
    <property type="match status" value="1"/>
</dbReference>
<dbReference type="InterPro" id="IPR014031">
    <property type="entry name" value="Ketoacyl_synth_C"/>
</dbReference>
<dbReference type="Pfam" id="PF00109">
    <property type="entry name" value="ketoacyl-synt"/>
    <property type="match status" value="1"/>
</dbReference>
<dbReference type="InterPro" id="IPR050091">
    <property type="entry name" value="PKS_NRPS_Biosynth_Enz"/>
</dbReference>
<dbReference type="PROSITE" id="PS52004">
    <property type="entry name" value="KS3_2"/>
    <property type="match status" value="1"/>
</dbReference>
<evidence type="ECO:0000256" key="2">
    <source>
        <dbReference type="ARBA" id="ARBA00023268"/>
    </source>
</evidence>
<evidence type="ECO:0000256" key="4">
    <source>
        <dbReference type="SAM" id="MobiDB-lite"/>
    </source>
</evidence>
<dbReference type="Gene3D" id="3.30.70.3290">
    <property type="match status" value="1"/>
</dbReference>
<keyword evidence="2" id="KW-0511">Multifunctional enzyme</keyword>
<dbReference type="AlphaFoldDB" id="A0AAT9HI98"/>
<feature type="region of interest" description="Disordered" evidence="4">
    <location>
        <begin position="278"/>
        <end position="327"/>
    </location>
</feature>